<feature type="compositionally biased region" description="Basic and acidic residues" evidence="1">
    <location>
        <begin position="166"/>
        <end position="190"/>
    </location>
</feature>
<dbReference type="Pfam" id="PF20570">
    <property type="entry name" value="DUF6779"/>
    <property type="match status" value="1"/>
</dbReference>
<feature type="region of interest" description="Disordered" evidence="1">
    <location>
        <begin position="1"/>
        <end position="22"/>
    </location>
</feature>
<evidence type="ECO:0000256" key="2">
    <source>
        <dbReference type="SAM" id="Phobius"/>
    </source>
</evidence>
<keyword evidence="5" id="KW-1185">Reference proteome</keyword>
<feature type="transmembrane region" description="Helical" evidence="2">
    <location>
        <begin position="29"/>
        <end position="49"/>
    </location>
</feature>
<evidence type="ECO:0000256" key="1">
    <source>
        <dbReference type="SAM" id="MobiDB-lite"/>
    </source>
</evidence>
<dbReference type="InterPro" id="IPR046706">
    <property type="entry name" value="DUF6779"/>
</dbReference>
<keyword evidence="2" id="KW-0812">Transmembrane</keyword>
<dbReference type="AlphaFoldDB" id="A0A9X4RFR7"/>
<feature type="domain" description="DUF6779" evidence="3">
    <location>
        <begin position="56"/>
        <end position="164"/>
    </location>
</feature>
<gene>
    <name evidence="4" type="ORF">NVS88_20355</name>
</gene>
<sequence>MSVSGRSNVPRQRRRSTARRDGRRARSPWQVVSAALIVLAVIASIIMIFSDSVALLRLAVVAAAWAAVLGAIGMTMYRKESESDAAKARDLKLVYELQLEREISARREYELAVQAQVRRELEEESSSELAALREELSALRSNLELLLGGELPDLVPAVRARADRVRELGNRERGNTDERTDARTRGDDRPPVSGPNLVQPGDEPWTAETQVVSMSPVTDDVEPLDAETEIIPAVRVGTDGTATDGASDAGRRDGAGADAESAADDEDEDGAHSGAHSGGSSVSELLARLQTGGAAAAGGGRRRRAE</sequence>
<accession>A0A9X4RFR7</accession>
<feature type="region of interest" description="Disordered" evidence="1">
    <location>
        <begin position="228"/>
        <end position="306"/>
    </location>
</feature>
<proteinExistence type="predicted"/>
<evidence type="ECO:0000313" key="4">
    <source>
        <dbReference type="EMBL" id="MDG3016909.1"/>
    </source>
</evidence>
<feature type="region of interest" description="Disordered" evidence="1">
    <location>
        <begin position="166"/>
        <end position="206"/>
    </location>
</feature>
<comment type="caution">
    <text evidence="4">The sequence shown here is derived from an EMBL/GenBank/DDBJ whole genome shotgun (WGS) entry which is preliminary data.</text>
</comment>
<evidence type="ECO:0000313" key="5">
    <source>
        <dbReference type="Proteomes" id="UP001152755"/>
    </source>
</evidence>
<dbReference type="RefSeq" id="WP_277830301.1">
    <property type="nucleotide sequence ID" value="NZ_JAAIVF010000001.1"/>
</dbReference>
<protein>
    <recommendedName>
        <fullName evidence="3">DUF6779 domain-containing protein</fullName>
    </recommendedName>
</protein>
<reference evidence="4" key="1">
    <citation type="submission" date="2022-08" db="EMBL/GenBank/DDBJ databases">
        <title>Genome analysis of Corynebacteriales strain.</title>
        <authorList>
            <person name="Lee S.D."/>
        </authorList>
    </citation>
    <scope>NUCLEOTIDE SEQUENCE</scope>
    <source>
        <strain evidence="4">D3-21</strain>
    </source>
</reference>
<keyword evidence="2" id="KW-0472">Membrane</keyword>
<feature type="compositionally biased region" description="Basic residues" evidence="1">
    <location>
        <begin position="11"/>
        <end position="22"/>
    </location>
</feature>
<feature type="compositionally biased region" description="Polar residues" evidence="1">
    <location>
        <begin position="1"/>
        <end position="10"/>
    </location>
</feature>
<organism evidence="4 5">
    <name type="scientific">Speluncibacter jeojiensis</name>
    <dbReference type="NCBI Taxonomy" id="2710754"/>
    <lineage>
        <taxon>Bacteria</taxon>
        <taxon>Bacillati</taxon>
        <taxon>Actinomycetota</taxon>
        <taxon>Actinomycetes</taxon>
        <taxon>Mycobacteriales</taxon>
        <taxon>Speluncibacteraceae</taxon>
        <taxon>Speluncibacter</taxon>
    </lineage>
</organism>
<keyword evidence="2" id="KW-1133">Transmembrane helix</keyword>
<feature type="transmembrane region" description="Helical" evidence="2">
    <location>
        <begin position="55"/>
        <end position="77"/>
    </location>
</feature>
<dbReference type="EMBL" id="JANRHA010000019">
    <property type="protein sequence ID" value="MDG3016909.1"/>
    <property type="molecule type" value="Genomic_DNA"/>
</dbReference>
<dbReference type="Proteomes" id="UP001152755">
    <property type="component" value="Unassembled WGS sequence"/>
</dbReference>
<evidence type="ECO:0000259" key="3">
    <source>
        <dbReference type="Pfam" id="PF20570"/>
    </source>
</evidence>
<name>A0A9X4RFR7_9ACTN</name>
<feature type="compositionally biased region" description="Low complexity" evidence="1">
    <location>
        <begin position="272"/>
        <end position="281"/>
    </location>
</feature>